<dbReference type="PANTHER" id="PTHR12143">
    <property type="entry name" value="PEPTIDE N-GLYCANASE PNGASE -RELATED"/>
    <property type="match status" value="1"/>
</dbReference>
<dbReference type="Gene3D" id="1.20.1610.10">
    <property type="entry name" value="alpha-1,2-mannosidases domains"/>
    <property type="match status" value="1"/>
</dbReference>
<dbReference type="Gene3D" id="1.20.1050.60">
    <property type="entry name" value="alpha-1,2-mannosidase"/>
    <property type="match status" value="1"/>
</dbReference>
<gene>
    <name evidence="3" type="ORF">NCTC12092_01527</name>
</gene>
<dbReference type="Gene3D" id="2.70.98.10">
    <property type="match status" value="1"/>
</dbReference>
<evidence type="ECO:0000313" key="4">
    <source>
        <dbReference type="Proteomes" id="UP000254461"/>
    </source>
</evidence>
<protein>
    <submittedName>
        <fullName evidence="3">Alpha-1,2-mannosidase</fullName>
    </submittedName>
</protein>
<dbReference type="GO" id="GO:0005975">
    <property type="term" value="P:carbohydrate metabolic process"/>
    <property type="evidence" value="ECO:0007669"/>
    <property type="project" value="InterPro"/>
</dbReference>
<dbReference type="InterPro" id="IPR012939">
    <property type="entry name" value="Glyco_hydro_92"/>
</dbReference>
<dbReference type="InterPro" id="IPR005887">
    <property type="entry name" value="GH92_a_mannosidase_put"/>
</dbReference>
<evidence type="ECO:0000313" key="3">
    <source>
        <dbReference type="EMBL" id="SUN47730.1"/>
    </source>
</evidence>
<feature type="domain" description="Glycosyl hydrolase family 92 N-terminal" evidence="2">
    <location>
        <begin position="6"/>
        <end position="229"/>
    </location>
</feature>
<dbReference type="GO" id="GO:0005829">
    <property type="term" value="C:cytosol"/>
    <property type="evidence" value="ECO:0007669"/>
    <property type="project" value="TreeGrafter"/>
</dbReference>
<dbReference type="EMBL" id="UHFF01000002">
    <property type="protein sequence ID" value="SUN47730.1"/>
    <property type="molecule type" value="Genomic_DNA"/>
</dbReference>
<evidence type="ECO:0000259" key="1">
    <source>
        <dbReference type="Pfam" id="PF07971"/>
    </source>
</evidence>
<dbReference type="GO" id="GO:0030246">
    <property type="term" value="F:carbohydrate binding"/>
    <property type="evidence" value="ECO:0007669"/>
    <property type="project" value="InterPro"/>
</dbReference>
<accession>A0A380JSE4</accession>
<dbReference type="RefSeq" id="WP_115251219.1">
    <property type="nucleotide sequence ID" value="NZ_UHFF01000002.1"/>
</dbReference>
<organism evidence="3 4">
    <name type="scientific">Streptococcus equi subsp. equi</name>
    <dbReference type="NCBI Taxonomy" id="148942"/>
    <lineage>
        <taxon>Bacteria</taxon>
        <taxon>Bacillati</taxon>
        <taxon>Bacillota</taxon>
        <taxon>Bacilli</taxon>
        <taxon>Lactobacillales</taxon>
        <taxon>Streptococcaceae</taxon>
        <taxon>Streptococcus</taxon>
    </lineage>
</organism>
<proteinExistence type="predicted"/>
<dbReference type="GO" id="GO:0000224">
    <property type="term" value="F:peptide-N4-(N-acetyl-beta-glucosaminyl)asparagine amidase activity"/>
    <property type="evidence" value="ECO:0007669"/>
    <property type="project" value="TreeGrafter"/>
</dbReference>
<dbReference type="Pfam" id="PF07971">
    <property type="entry name" value="Glyco_hydro_92"/>
    <property type="match status" value="1"/>
</dbReference>
<dbReference type="PANTHER" id="PTHR12143:SF43">
    <property type="entry name" value="PUTATIVE-RELATED"/>
    <property type="match status" value="1"/>
</dbReference>
<dbReference type="InterPro" id="IPR014718">
    <property type="entry name" value="GH-type_carb-bd"/>
</dbReference>
<sequence length="724" mass="82476">MDRLDFIDTRFGTANHYHFSQGNCLPLTGVPFGMHYLSVETSQDRGAWWFHPDDHSFSGIRLTHQPSPWVGDFATVTFLPVSGPLTKGDVFHNQTSYRPKEAVFQPHLLEIFSQRHRILTRATAATYSFHCDFSFDNGKAGLIIHNLGKSSWQVTADGKTVLGCVQNITDCRDKDLTMFVYLQFSSPVLKKLIGEDLSPKSLEDCSKTSFTYLQFADDLKHLELRAATSFISFDQAQLNWQRDFPRSFEKSLEHSRKEWLSYLNRIDIKDKDFDKVKTYYQHFYRALLFPQRWYEITAAGQAIHYNTSCQEPVAGKYYTNNGFWDTYKSVYPLLSLIAPEIYADILEGLLSAYQDTGYLPKWLSPDERGLMPGTLVDAVIADGAVKGIRKDLMPELLEAMLATANTDSQGTGYGRKGNQDYQELGYLPNSYQESVNQTQDYAYSDFCIGQVAATLGQTQLSSQYHTRSLNYRHLVDTHTGYLNSKDRQGQWRCDFNPIHWGQDYTEGSYYQNGFAFYHDILGYIRLIGGKAAFAKRLEELCNHEPVFDVHSYGFEIHEMSELAAQDFGQIAISNQPSFHLPYLYHYIGQPQYGQLILKNLLSHAFTDTGYPGDEDNGSMSAWYLLNSLGLYSVTPGTGQYLIGIPTVDQATLYLPNGNTIQISCQGNVPQYQFVKELKLNQASYSKLYINHDDLIQGCQLDFQLGLVPPLKDYLPEDLPYSLTR</sequence>
<dbReference type="NCBIfam" id="TIGR01180">
    <property type="entry name" value="aman2_put"/>
    <property type="match status" value="1"/>
</dbReference>
<reference evidence="3 4" key="1">
    <citation type="submission" date="2018-06" db="EMBL/GenBank/DDBJ databases">
        <authorList>
            <consortium name="Pathogen Informatics"/>
            <person name="Doyle S."/>
        </authorList>
    </citation>
    <scope>NUCLEOTIDE SEQUENCE [LARGE SCALE GENOMIC DNA]</scope>
    <source>
        <strain evidence="3 4">NCTC12092</strain>
    </source>
</reference>
<dbReference type="InterPro" id="IPR008928">
    <property type="entry name" value="6-hairpin_glycosidase_sf"/>
</dbReference>
<dbReference type="Gene3D" id="3.30.2080.10">
    <property type="entry name" value="GH92 mannosidase domain"/>
    <property type="match status" value="1"/>
</dbReference>
<dbReference type="GO" id="GO:0006516">
    <property type="term" value="P:glycoprotein catabolic process"/>
    <property type="evidence" value="ECO:0007669"/>
    <property type="project" value="TreeGrafter"/>
</dbReference>
<dbReference type="Pfam" id="PF17678">
    <property type="entry name" value="Glyco_hydro_92N"/>
    <property type="match status" value="1"/>
</dbReference>
<dbReference type="AlphaFoldDB" id="A0A380JSE4"/>
<dbReference type="SUPFAM" id="SSF48208">
    <property type="entry name" value="Six-hairpin glycosidases"/>
    <property type="match status" value="1"/>
</dbReference>
<evidence type="ECO:0000259" key="2">
    <source>
        <dbReference type="Pfam" id="PF17678"/>
    </source>
</evidence>
<feature type="domain" description="Glycosyl hydrolase family 92" evidence="1">
    <location>
        <begin position="235"/>
        <end position="705"/>
    </location>
</feature>
<dbReference type="InterPro" id="IPR050883">
    <property type="entry name" value="PNGase"/>
</dbReference>
<dbReference type="Proteomes" id="UP000254461">
    <property type="component" value="Unassembled WGS sequence"/>
</dbReference>
<name>A0A380JSE4_9STRE</name>
<dbReference type="InterPro" id="IPR041371">
    <property type="entry name" value="GH92_N"/>
</dbReference>